<dbReference type="UniPathway" id="UPA00262">
    <property type="reaction ID" value="UER00222"/>
</dbReference>
<proteinExistence type="predicted"/>
<dbReference type="InterPro" id="IPR006367">
    <property type="entry name" value="Sirohaem_synthase_N"/>
</dbReference>
<dbReference type="PANTHER" id="PTHR35330:SF1">
    <property type="entry name" value="SIROHEME BIOSYNTHESIS PROTEIN MET8"/>
    <property type="match status" value="1"/>
</dbReference>
<sequence length="255" mass="27080">MHSLPLFHRIAGARVVVVGEGEMAAAKARLVERAGGIPCPETEAHYARLAFVALEDGHAAQTAALRLKRMGLLVNVADRPELCDFTLPSVLDRDPVLVAVSTGGASAGLAKHLRLRLEAILPQSLGALASGLSAARDRIRARYPDGDTRRRAIDAALQEGGRLDPFEPASAEGVDGWLDRTRADDGAQVVDVTLASDDPEDLTIRQARALGRADTVLHDPQVPETILIRARADAARAPLPAETPASGLTVILRRS</sequence>
<evidence type="ECO:0000256" key="5">
    <source>
        <dbReference type="ARBA" id="ARBA00023244"/>
    </source>
</evidence>
<evidence type="ECO:0000256" key="4">
    <source>
        <dbReference type="ARBA" id="ARBA00023027"/>
    </source>
</evidence>
<gene>
    <name evidence="8" type="ORF">GRI55_11635</name>
    <name evidence="7" type="ORF">QOZ97_000062</name>
</gene>
<dbReference type="EC" id="1.3.1.76" evidence="2"/>
<dbReference type="Gene3D" id="3.40.50.720">
    <property type="entry name" value="NAD(P)-binding Rossmann-like Domain"/>
    <property type="match status" value="2"/>
</dbReference>
<dbReference type="GO" id="GO:0043115">
    <property type="term" value="F:precorrin-2 dehydrogenase activity"/>
    <property type="evidence" value="ECO:0007669"/>
    <property type="project" value="UniProtKB-EC"/>
</dbReference>
<dbReference type="GO" id="GO:0019354">
    <property type="term" value="P:siroheme biosynthetic process"/>
    <property type="evidence" value="ECO:0007669"/>
    <property type="project" value="UniProtKB-UniPathway"/>
</dbReference>
<reference evidence="7 10" key="2">
    <citation type="submission" date="2023-07" db="EMBL/GenBank/DDBJ databases">
        <title>Genomic Encyclopedia of Type Strains, Phase IV (KMG-IV): sequencing the most valuable type-strain genomes for metagenomic binning, comparative biology and taxonomic classification.</title>
        <authorList>
            <person name="Goeker M."/>
        </authorList>
    </citation>
    <scope>NUCLEOTIDE SEQUENCE [LARGE SCALE GENOMIC DNA]</scope>
    <source>
        <strain evidence="7 10">DSM 14432</strain>
    </source>
</reference>
<keyword evidence="5" id="KW-0627">Porphyrin biosynthesis</keyword>
<evidence type="ECO:0000313" key="9">
    <source>
        <dbReference type="Proteomes" id="UP000439914"/>
    </source>
</evidence>
<dbReference type="GO" id="GO:0008168">
    <property type="term" value="F:methyltransferase activity"/>
    <property type="evidence" value="ECO:0007669"/>
    <property type="project" value="UniProtKB-KW"/>
</dbReference>
<comment type="caution">
    <text evidence="8">The sequence shown here is derived from an EMBL/GenBank/DDBJ whole genome shotgun (WGS) entry which is preliminary data.</text>
</comment>
<dbReference type="InterPro" id="IPR028161">
    <property type="entry name" value="Met8-like"/>
</dbReference>
<dbReference type="SUPFAM" id="SSF75615">
    <property type="entry name" value="Siroheme synthase middle domains-like"/>
    <property type="match status" value="1"/>
</dbReference>
<protein>
    <recommendedName>
        <fullName evidence="2">precorrin-2 dehydrogenase</fullName>
        <ecNumber evidence="2">1.3.1.76</ecNumber>
    </recommendedName>
</protein>
<keyword evidence="7" id="KW-0489">Methyltransferase</keyword>
<keyword evidence="4" id="KW-0520">NAD</keyword>
<evidence type="ECO:0000256" key="3">
    <source>
        <dbReference type="ARBA" id="ARBA00023002"/>
    </source>
</evidence>
<dbReference type="GO" id="GO:0032259">
    <property type="term" value="P:methylation"/>
    <property type="evidence" value="ECO:0007669"/>
    <property type="project" value="UniProtKB-KW"/>
</dbReference>
<dbReference type="Proteomes" id="UP000439914">
    <property type="component" value="Unassembled WGS sequence"/>
</dbReference>
<evidence type="ECO:0000313" key="7">
    <source>
        <dbReference type="EMBL" id="MDQ0564552.1"/>
    </source>
</evidence>
<comment type="catalytic activity">
    <reaction evidence="6">
        <text>precorrin-2 + NAD(+) = sirohydrochlorin + NADH + 2 H(+)</text>
        <dbReference type="Rhea" id="RHEA:15613"/>
        <dbReference type="ChEBI" id="CHEBI:15378"/>
        <dbReference type="ChEBI" id="CHEBI:57540"/>
        <dbReference type="ChEBI" id="CHEBI:57945"/>
        <dbReference type="ChEBI" id="CHEBI:58351"/>
        <dbReference type="ChEBI" id="CHEBI:58827"/>
        <dbReference type="EC" id="1.3.1.76"/>
    </reaction>
</comment>
<dbReference type="GeneID" id="93684897"/>
<keyword evidence="7" id="KW-0456">Lyase</keyword>
<evidence type="ECO:0000256" key="1">
    <source>
        <dbReference type="ARBA" id="ARBA00005010"/>
    </source>
</evidence>
<evidence type="ECO:0000256" key="2">
    <source>
        <dbReference type="ARBA" id="ARBA00012400"/>
    </source>
</evidence>
<evidence type="ECO:0000256" key="6">
    <source>
        <dbReference type="ARBA" id="ARBA00047561"/>
    </source>
</evidence>
<dbReference type="PANTHER" id="PTHR35330">
    <property type="entry name" value="SIROHEME BIOSYNTHESIS PROTEIN MET8"/>
    <property type="match status" value="1"/>
</dbReference>
<dbReference type="Pfam" id="PF13241">
    <property type="entry name" value="NAD_binding_7"/>
    <property type="match status" value="1"/>
</dbReference>
<dbReference type="Proteomes" id="UP001238601">
    <property type="component" value="Unassembled WGS sequence"/>
</dbReference>
<evidence type="ECO:0000313" key="8">
    <source>
        <dbReference type="EMBL" id="MXP36419.1"/>
    </source>
</evidence>
<dbReference type="EMBL" id="JAUSWK010000001">
    <property type="protein sequence ID" value="MDQ0564552.1"/>
    <property type="molecule type" value="Genomic_DNA"/>
</dbReference>
<dbReference type="GO" id="GO:0004325">
    <property type="term" value="F:ferrochelatase activity"/>
    <property type="evidence" value="ECO:0007669"/>
    <property type="project" value="InterPro"/>
</dbReference>
<dbReference type="NCBIfam" id="TIGR01470">
    <property type="entry name" value="cysG_Nterm"/>
    <property type="match status" value="1"/>
</dbReference>
<dbReference type="Gene3D" id="3.30.160.110">
    <property type="entry name" value="Siroheme synthase, domain 2"/>
    <property type="match status" value="1"/>
</dbReference>
<dbReference type="SUPFAM" id="SSF51735">
    <property type="entry name" value="NAD(P)-binding Rossmann-fold domains"/>
    <property type="match status" value="1"/>
</dbReference>
<organism evidence="8 9">
    <name type="scientific">Qipengyuania citrea</name>
    <dbReference type="NCBI Taxonomy" id="225971"/>
    <lineage>
        <taxon>Bacteria</taxon>
        <taxon>Pseudomonadati</taxon>
        <taxon>Pseudomonadota</taxon>
        <taxon>Alphaproteobacteria</taxon>
        <taxon>Sphingomonadales</taxon>
        <taxon>Erythrobacteraceae</taxon>
        <taxon>Qipengyuania</taxon>
    </lineage>
</organism>
<keyword evidence="7" id="KW-0808">Transferase</keyword>
<accession>A0A6I4UGP7</accession>
<comment type="pathway">
    <text evidence="1">Porphyrin-containing compound metabolism; siroheme biosynthesis; sirohydrochlorin from precorrin-2: step 1/1.</text>
</comment>
<dbReference type="RefSeq" id="WP_063506989.1">
    <property type="nucleotide sequence ID" value="NZ_JAUSWK010000001.1"/>
</dbReference>
<keyword evidence="3 7" id="KW-0560">Oxidoreductase</keyword>
<reference evidence="8 9" key="1">
    <citation type="submission" date="2019-12" db="EMBL/GenBank/DDBJ databases">
        <title>Genomic-based taxomic classification of the family Erythrobacteraceae.</title>
        <authorList>
            <person name="Xu L."/>
        </authorList>
    </citation>
    <scope>NUCLEOTIDE SEQUENCE [LARGE SCALE GENOMIC DNA]</scope>
    <source>
        <strain evidence="8 9">CGMCC 1.8703</strain>
    </source>
</reference>
<keyword evidence="10" id="KW-1185">Reference proteome</keyword>
<dbReference type="AlphaFoldDB" id="A0A6I4UGP7"/>
<dbReference type="EMBL" id="WTYG01000003">
    <property type="protein sequence ID" value="MXP36419.1"/>
    <property type="molecule type" value="Genomic_DNA"/>
</dbReference>
<name>A0A6I4UGP7_9SPHN</name>
<evidence type="ECO:0000313" key="10">
    <source>
        <dbReference type="Proteomes" id="UP001238601"/>
    </source>
</evidence>
<dbReference type="InterPro" id="IPR036291">
    <property type="entry name" value="NAD(P)-bd_dom_sf"/>
</dbReference>